<proteinExistence type="predicted"/>
<keyword evidence="2" id="KW-1185">Reference proteome</keyword>
<reference evidence="1 2" key="1">
    <citation type="submission" date="2009-06" db="EMBL/GenBank/DDBJ databases">
        <title>The draft genome of Clostridium carboxidivorans P7.</title>
        <authorList>
            <consortium name="US DOE Joint Genome Institute (JGI-PGF)"/>
            <person name="Lucas S."/>
            <person name="Copeland A."/>
            <person name="Lapidus A."/>
            <person name="Glavina del Rio T."/>
            <person name="Tice H."/>
            <person name="Bruce D."/>
            <person name="Goodwin L."/>
            <person name="Pitluck S."/>
            <person name="Larimer F."/>
            <person name="Land M.L."/>
            <person name="Hauser L."/>
            <person name="Hemme C.L."/>
        </authorList>
    </citation>
    <scope>NUCLEOTIDE SEQUENCE [LARGE SCALE GENOMIC DNA]</scope>
    <source>
        <strain evidence="1 2">P7</strain>
    </source>
</reference>
<dbReference type="EMBL" id="ACVI01000038">
    <property type="protein sequence ID" value="EET87069.1"/>
    <property type="molecule type" value="Genomic_DNA"/>
</dbReference>
<gene>
    <name evidence="1" type="ORF">CcarbDRAFT_2515</name>
</gene>
<organism evidence="1 2">
    <name type="scientific">Clostridium carboxidivorans P7</name>
    <dbReference type="NCBI Taxonomy" id="536227"/>
    <lineage>
        <taxon>Bacteria</taxon>
        <taxon>Bacillati</taxon>
        <taxon>Bacillota</taxon>
        <taxon>Clostridia</taxon>
        <taxon>Eubacteriales</taxon>
        <taxon>Clostridiaceae</taxon>
        <taxon>Clostridium</taxon>
    </lineage>
</organism>
<dbReference type="eggNOG" id="COG0438">
    <property type="taxonomic scope" value="Bacteria"/>
</dbReference>
<dbReference type="eggNOG" id="COG2755">
    <property type="taxonomic scope" value="Bacteria"/>
</dbReference>
<evidence type="ECO:0000313" key="2">
    <source>
        <dbReference type="Proteomes" id="UP000004198"/>
    </source>
</evidence>
<dbReference type="Proteomes" id="UP000004198">
    <property type="component" value="Unassembled WGS sequence"/>
</dbReference>
<dbReference type="Gene3D" id="3.40.50.2000">
    <property type="entry name" value="Glycogen Phosphorylase B"/>
    <property type="match status" value="1"/>
</dbReference>
<sequence>MNENLIKKILFIQNVPCIRTNKVAKALTNRGIQVDMLYLAAHPSIVYKNLKLPYKNIYQLKDINEMIDFINNSDYDILYSSNEPDYLTVLFTATNKPIIHDTHDMMSLRSDITNEEIILEYIANVKSSGNIYVNPMIRDIAVSKFNLKNKPVLTLHSFIEEEQLTSKYYEKLSKKDGEIHCVFEGGLYGTKGHHRYLEPIFLKLAENNIHVHLHCPVDENYIKQLVRKSEYIHYEGVTSPENLITEMTKYDIGLAIFNLTERNKTFLDTAFPNKIWDYLAAGLPIMFADLLSFKRFSEESKVGKVLNLEGNIIEQFKDLLNIKIDKNFLKDNKWTMNEAADDIIKFLVQVKNNYYNNNSRTNIVNTRKYSNIINDIRKTYNEFKLSSIEKIMLIGDFNSIEKDIENFNSSIINGVCVVDKEVQYKNYKMVDLNSVNTINYDYIIIDTEDDLISNEIKNKLINLWVPENKIVLLKNIILGLLNIEGFHCKLKNYIEGNNFEAIITGLSYAESGIDTSYLKKPTFNFALSGQDMYYDYKILKYIFEKRINVDNLKYVIMNLAYYSFGYDLSKGNNKYRVQRYYNILKDTHNNHSINEVRLLSKMYSKCENSLKYENYCKTAFNCTINKNLVDNMMNEIKKQGNMMYQETIKENKDIFEKILILLNHNNIKPILVILPVTKEYQNVYDYKQRDAFYSILNSFKDRYSFQVKDYFENSDFEDDEFHDFSHLNLKGAKKFTILFNEYLNKK</sequence>
<comment type="caution">
    <text evidence="1">The sequence shown here is derived from an EMBL/GenBank/DDBJ whole genome shotgun (WGS) entry which is preliminary data.</text>
</comment>
<dbReference type="Gene3D" id="3.40.50.720">
    <property type="entry name" value="NAD(P)-binding Rossmann-like Domain"/>
    <property type="match status" value="1"/>
</dbReference>
<name>C6PUP8_9CLOT</name>
<dbReference type="AlphaFoldDB" id="C6PUP8"/>
<dbReference type="OrthoDB" id="1886856at2"/>
<protein>
    <submittedName>
        <fullName evidence="1">Uncharacterized protein</fullName>
    </submittedName>
</protein>
<accession>C6PUP8</accession>
<evidence type="ECO:0000313" key="1">
    <source>
        <dbReference type="EMBL" id="EET87069.1"/>
    </source>
</evidence>
<dbReference type="SUPFAM" id="SSF53756">
    <property type="entry name" value="UDP-Glycosyltransferase/glycogen phosphorylase"/>
    <property type="match status" value="1"/>
</dbReference>
<dbReference type="RefSeq" id="WP_007061400.1">
    <property type="nucleotide sequence ID" value="NZ_ACVI01000038.1"/>
</dbReference>